<proteinExistence type="predicted"/>
<feature type="transmembrane region" description="Helical" evidence="1">
    <location>
        <begin position="187"/>
        <end position="206"/>
    </location>
</feature>
<keyword evidence="1" id="KW-0812">Transmembrane</keyword>
<dbReference type="InterPro" id="IPR000326">
    <property type="entry name" value="PAP2/HPO"/>
</dbReference>
<keyword evidence="1" id="KW-1133">Transmembrane helix</keyword>
<evidence type="ECO:0000256" key="1">
    <source>
        <dbReference type="SAM" id="Phobius"/>
    </source>
</evidence>
<evidence type="ECO:0000259" key="2">
    <source>
        <dbReference type="SMART" id="SM00014"/>
    </source>
</evidence>
<feature type="transmembrane region" description="Helical" evidence="1">
    <location>
        <begin position="131"/>
        <end position="153"/>
    </location>
</feature>
<dbReference type="PANTHER" id="PTHR14969:SF13">
    <property type="entry name" value="AT30094P"/>
    <property type="match status" value="1"/>
</dbReference>
<feature type="transmembrane region" description="Helical" evidence="1">
    <location>
        <begin position="56"/>
        <end position="86"/>
    </location>
</feature>
<dbReference type="PANTHER" id="PTHR14969">
    <property type="entry name" value="SPHINGOSINE-1-PHOSPHATE PHOSPHOHYDROLASE"/>
    <property type="match status" value="1"/>
</dbReference>
<dbReference type="InterPro" id="IPR036938">
    <property type="entry name" value="PAP2/HPO_sf"/>
</dbReference>
<dbReference type="Gene3D" id="1.20.144.10">
    <property type="entry name" value="Phosphatidic acid phosphatase type 2/haloperoxidase"/>
    <property type="match status" value="1"/>
</dbReference>
<dbReference type="Proteomes" id="UP000248597">
    <property type="component" value="Unassembled WGS sequence"/>
</dbReference>
<accession>A0A2W5L2R3</accession>
<dbReference type="CDD" id="cd03392">
    <property type="entry name" value="PAP2_like_2"/>
    <property type="match status" value="1"/>
</dbReference>
<dbReference type="EMBL" id="QFPJ01000037">
    <property type="protein sequence ID" value="PZQ21065.1"/>
    <property type="molecule type" value="Genomic_DNA"/>
</dbReference>
<feature type="transmembrane region" description="Helical" evidence="1">
    <location>
        <begin position="93"/>
        <end position="111"/>
    </location>
</feature>
<keyword evidence="1" id="KW-0472">Membrane</keyword>
<feature type="transmembrane region" description="Helical" evidence="1">
    <location>
        <begin position="160"/>
        <end position="181"/>
    </location>
</feature>
<feature type="domain" description="Phosphatidic acid phosphatase type 2/haloperoxidase" evidence="2">
    <location>
        <begin position="93"/>
        <end position="202"/>
    </location>
</feature>
<sequence length="216" mass="22775">MTSTDPAAPSFPTRRVLALLALAFLLLGYAVAAGHTADVDLRVGTMLGLSVDASPSWLIALMQGISWIGGGLPRWGIVVLLCALVWHWCGPRCAIALGGASLLANLASSLLKRAFGIARPDIVPHLDHQTSFSFPSGHATSAAVVYLLLAWLAPPRWRSAAWALALAMILLNGVSRMMLGVHWISDIAGGTLLGTAFALIGAWWAGRDGNAKRHPS</sequence>
<organism evidence="3 4">
    <name type="scientific">Sphingopyxis macrogoltabida</name>
    <name type="common">Sphingomonas macrogoltabidus</name>
    <dbReference type="NCBI Taxonomy" id="33050"/>
    <lineage>
        <taxon>Bacteria</taxon>
        <taxon>Pseudomonadati</taxon>
        <taxon>Pseudomonadota</taxon>
        <taxon>Alphaproteobacteria</taxon>
        <taxon>Sphingomonadales</taxon>
        <taxon>Sphingomonadaceae</taxon>
        <taxon>Sphingopyxis</taxon>
    </lineage>
</organism>
<evidence type="ECO:0000313" key="4">
    <source>
        <dbReference type="Proteomes" id="UP000248597"/>
    </source>
</evidence>
<dbReference type="AlphaFoldDB" id="A0A2W5L2R3"/>
<reference evidence="3 4" key="1">
    <citation type="submission" date="2017-08" db="EMBL/GenBank/DDBJ databases">
        <title>Infants hospitalized years apart are colonized by the same room-sourced microbial strains.</title>
        <authorList>
            <person name="Brooks B."/>
            <person name="Olm M.R."/>
            <person name="Firek B.A."/>
            <person name="Baker R."/>
            <person name="Thomas B.C."/>
            <person name="Morowitz M.J."/>
            <person name="Banfield J.F."/>
        </authorList>
    </citation>
    <scope>NUCLEOTIDE SEQUENCE [LARGE SCALE GENOMIC DNA]</scope>
    <source>
        <strain evidence="3">S2_005_003_R2_47</strain>
    </source>
</reference>
<dbReference type="SMART" id="SM00014">
    <property type="entry name" value="acidPPc"/>
    <property type="match status" value="1"/>
</dbReference>
<dbReference type="SUPFAM" id="SSF48317">
    <property type="entry name" value="Acid phosphatase/Vanadium-dependent haloperoxidase"/>
    <property type="match status" value="1"/>
</dbReference>
<protein>
    <recommendedName>
        <fullName evidence="2">Phosphatidic acid phosphatase type 2/haloperoxidase domain-containing protein</fullName>
    </recommendedName>
</protein>
<gene>
    <name evidence="3" type="ORF">DI569_13310</name>
</gene>
<dbReference type="Pfam" id="PF01569">
    <property type="entry name" value="PAP2"/>
    <property type="match status" value="1"/>
</dbReference>
<comment type="caution">
    <text evidence="3">The sequence shown here is derived from an EMBL/GenBank/DDBJ whole genome shotgun (WGS) entry which is preliminary data.</text>
</comment>
<name>A0A2W5L2R3_SPHMC</name>
<evidence type="ECO:0000313" key="3">
    <source>
        <dbReference type="EMBL" id="PZQ21065.1"/>
    </source>
</evidence>